<dbReference type="Proteomes" id="UP000070620">
    <property type="component" value="Unassembled WGS sequence"/>
</dbReference>
<dbReference type="AlphaFoldDB" id="A0A136PWP2"/>
<feature type="transmembrane region" description="Helical" evidence="1">
    <location>
        <begin position="54"/>
        <end position="76"/>
    </location>
</feature>
<protein>
    <submittedName>
        <fullName evidence="2">Uncharacterized protein</fullName>
    </submittedName>
</protein>
<keyword evidence="3" id="KW-1185">Reference proteome</keyword>
<dbReference type="EMBL" id="LRQV01000012">
    <property type="protein sequence ID" value="KXK62908.1"/>
    <property type="molecule type" value="Genomic_DNA"/>
</dbReference>
<keyword evidence="1" id="KW-0472">Membrane</keyword>
<keyword evidence="1" id="KW-0812">Transmembrane</keyword>
<reference evidence="2 3" key="1">
    <citation type="submission" date="2016-01" db="EMBL/GenBank/DDBJ databases">
        <title>Whole genome sequence and analysis of Micromonospora rosaria DSM 803, which can produce antibacterial substance rosamicin.</title>
        <authorList>
            <person name="Yang H."/>
            <person name="He X."/>
            <person name="Zhu D."/>
        </authorList>
    </citation>
    <scope>NUCLEOTIDE SEQUENCE [LARGE SCALE GENOMIC DNA]</scope>
    <source>
        <strain evidence="2 3">DSM 803</strain>
    </source>
</reference>
<comment type="caution">
    <text evidence="2">The sequence shown here is derived from an EMBL/GenBank/DDBJ whole genome shotgun (WGS) entry which is preliminary data.</text>
</comment>
<keyword evidence="1" id="KW-1133">Transmembrane helix</keyword>
<accession>A0A136PWP2</accession>
<organism evidence="2 3">
    <name type="scientific">Micromonospora rosaria</name>
    <dbReference type="NCBI Taxonomy" id="47874"/>
    <lineage>
        <taxon>Bacteria</taxon>
        <taxon>Bacillati</taxon>
        <taxon>Actinomycetota</taxon>
        <taxon>Actinomycetes</taxon>
        <taxon>Micromonosporales</taxon>
        <taxon>Micromonosporaceae</taxon>
        <taxon>Micromonospora</taxon>
    </lineage>
</organism>
<evidence type="ECO:0000313" key="3">
    <source>
        <dbReference type="Proteomes" id="UP000070620"/>
    </source>
</evidence>
<proteinExistence type="predicted"/>
<sequence length="89" mass="9130">MATAAYGSVTDGPGFNTVAFPVGNPVENSGSLTGHILSQGWSDPPNQRSRNTRVVVVLTVSLALLVGVSVLVFLLASDLMSGLFDGLLG</sequence>
<evidence type="ECO:0000313" key="2">
    <source>
        <dbReference type="EMBL" id="KXK62908.1"/>
    </source>
</evidence>
<gene>
    <name evidence="2" type="ORF">AWW66_05785</name>
</gene>
<name>A0A136PWP2_9ACTN</name>
<evidence type="ECO:0000256" key="1">
    <source>
        <dbReference type="SAM" id="Phobius"/>
    </source>
</evidence>